<dbReference type="InterPro" id="IPR006047">
    <property type="entry name" value="GH13_cat_dom"/>
</dbReference>
<feature type="domain" description="Glycosyl hydrolase family 13 catalytic" evidence="7">
    <location>
        <begin position="12"/>
        <end position="373"/>
    </location>
</feature>
<dbReference type="GO" id="GO:0005975">
    <property type="term" value="P:carbohydrate metabolic process"/>
    <property type="evidence" value="ECO:0007669"/>
    <property type="project" value="InterPro"/>
</dbReference>
<dbReference type="GO" id="GO:0004556">
    <property type="term" value="F:alpha-amylase activity"/>
    <property type="evidence" value="ECO:0007669"/>
    <property type="project" value="UniProtKB-UniRule"/>
</dbReference>
<dbReference type="PANTHER" id="PTHR10357:SF210">
    <property type="entry name" value="MALTODEXTRIN GLUCOSIDASE"/>
    <property type="match status" value="1"/>
</dbReference>
<name>A0A239JVG2_9ACTN</name>
<dbReference type="EMBL" id="FZOD01000024">
    <property type="protein sequence ID" value="SNT09709.1"/>
    <property type="molecule type" value="Genomic_DNA"/>
</dbReference>
<accession>A0A239JVG2</accession>
<evidence type="ECO:0000313" key="8">
    <source>
        <dbReference type="EMBL" id="SNT09709.1"/>
    </source>
</evidence>
<reference evidence="8 9" key="1">
    <citation type="submission" date="2017-06" db="EMBL/GenBank/DDBJ databases">
        <authorList>
            <person name="Kim H.J."/>
            <person name="Triplett B.A."/>
        </authorList>
    </citation>
    <scope>NUCLEOTIDE SEQUENCE [LARGE SCALE GENOMIC DNA]</scope>
    <source>
        <strain evidence="8 9">CGMCC 4.2132</strain>
    </source>
</reference>
<dbReference type="AlphaFoldDB" id="A0A239JVG2"/>
<keyword evidence="9" id="KW-1185">Reference proteome</keyword>
<dbReference type="SUPFAM" id="SSF51445">
    <property type="entry name" value="(Trans)glycosidases"/>
    <property type="match status" value="1"/>
</dbReference>
<evidence type="ECO:0000256" key="4">
    <source>
        <dbReference type="RuleBase" id="RU003615"/>
    </source>
</evidence>
<keyword evidence="2 5" id="KW-0378">Hydrolase</keyword>
<dbReference type="RefSeq" id="WP_245878508.1">
    <property type="nucleotide sequence ID" value="NZ_FZOD01000024.1"/>
</dbReference>
<evidence type="ECO:0000256" key="3">
    <source>
        <dbReference type="ARBA" id="ARBA00023295"/>
    </source>
</evidence>
<keyword evidence="3 5" id="KW-0326">Glycosidase</keyword>
<comment type="catalytic activity">
    <reaction evidence="5">
        <text>Endohydrolysis of (1-&gt;4)-alpha-D-glucosidic linkages in polysaccharides containing three or more (1-&gt;4)-alpha-linked D-glucose units.</text>
        <dbReference type="EC" id="3.2.1.1"/>
    </reaction>
</comment>
<proteinExistence type="inferred from homology"/>
<dbReference type="Proteomes" id="UP000198282">
    <property type="component" value="Unassembled WGS sequence"/>
</dbReference>
<dbReference type="PRINTS" id="PR00110">
    <property type="entry name" value="ALPHAAMYLASE"/>
</dbReference>
<feature type="region of interest" description="Disordered" evidence="6">
    <location>
        <begin position="398"/>
        <end position="444"/>
    </location>
</feature>
<evidence type="ECO:0000256" key="1">
    <source>
        <dbReference type="ARBA" id="ARBA00008061"/>
    </source>
</evidence>
<dbReference type="Gene3D" id="3.20.20.80">
    <property type="entry name" value="Glycosidases"/>
    <property type="match status" value="1"/>
</dbReference>
<dbReference type="Pfam" id="PF00128">
    <property type="entry name" value="Alpha-amylase"/>
    <property type="match status" value="1"/>
</dbReference>
<dbReference type="InterPro" id="IPR006046">
    <property type="entry name" value="Alpha_amylase"/>
</dbReference>
<keyword evidence="5" id="KW-0119">Carbohydrate metabolism</keyword>
<dbReference type="InterPro" id="IPR017853">
    <property type="entry name" value="GH"/>
</dbReference>
<feature type="compositionally biased region" description="Low complexity" evidence="6">
    <location>
        <begin position="413"/>
        <end position="436"/>
    </location>
</feature>
<dbReference type="EC" id="3.2.1.1" evidence="5"/>
<sequence length="495" mass="54314">MASWVDHAIWWHVYPLGFTGAESTAQPHDAPVRHRLRQLEPWLDYVLELGCSGLMLGPVFASETHGYDTVDHFRIDPRLGDDEDFDRFIAAARDRGLRIVLDGVFNHVGRGFPVFARATGPNPDPDAARWFRRLPANDAAGGAADGAEEGVTGSMEPDYATFEGHHRLVALNHEEPAVLDHVAKVMIHWLDRGVSGWRLDAAYAMPARFWHDVLALVRPRHPDAWFVGEMIHGEYAAYVAESGLDSVTEYELWKAIWSSLNDGNFFELAWTLKRHDDLLGDFTPLTFVGNHDVTRLASRLADERHLGHALAVLFTVGGVPSVYYGDEQAFRGIKEDRVGGDDEIRPAFPARPDDLAPHGLPTYRLHQRLIALRRRHPWLLRARTTSEHLTNLTVALTSTAGNDGAGNGEAGDDWAGNGEAGDDWAGNGEAGNNKAANGGGESGGPRIVTLLNIGDEPYRFPVETEGLTVEETSATSHPGDPALVPAHGWTVLSGR</sequence>
<evidence type="ECO:0000256" key="5">
    <source>
        <dbReference type="RuleBase" id="RU361134"/>
    </source>
</evidence>
<dbReference type="CDD" id="cd11354">
    <property type="entry name" value="AmyAc_bac_CMD_like"/>
    <property type="match status" value="1"/>
</dbReference>
<evidence type="ECO:0000259" key="7">
    <source>
        <dbReference type="SMART" id="SM00642"/>
    </source>
</evidence>
<protein>
    <recommendedName>
        <fullName evidence="5">Alpha-amylase</fullName>
        <ecNumber evidence="5">3.2.1.1</ecNumber>
    </recommendedName>
</protein>
<evidence type="ECO:0000313" key="9">
    <source>
        <dbReference type="Proteomes" id="UP000198282"/>
    </source>
</evidence>
<evidence type="ECO:0000256" key="2">
    <source>
        <dbReference type="ARBA" id="ARBA00022801"/>
    </source>
</evidence>
<dbReference type="SMART" id="SM00642">
    <property type="entry name" value="Aamy"/>
    <property type="match status" value="1"/>
</dbReference>
<dbReference type="GO" id="GO:0043169">
    <property type="term" value="F:cation binding"/>
    <property type="evidence" value="ECO:0007669"/>
    <property type="project" value="InterPro"/>
</dbReference>
<gene>
    <name evidence="8" type="ORF">SAMN05216276_102446</name>
</gene>
<comment type="similarity">
    <text evidence="1 4">Belongs to the glycosyl hydrolase 13 family.</text>
</comment>
<evidence type="ECO:0000256" key="6">
    <source>
        <dbReference type="SAM" id="MobiDB-lite"/>
    </source>
</evidence>
<dbReference type="PANTHER" id="PTHR10357">
    <property type="entry name" value="ALPHA-AMYLASE FAMILY MEMBER"/>
    <property type="match status" value="1"/>
</dbReference>
<organism evidence="8 9">
    <name type="scientific">Streptosporangium subroseum</name>
    <dbReference type="NCBI Taxonomy" id="106412"/>
    <lineage>
        <taxon>Bacteria</taxon>
        <taxon>Bacillati</taxon>
        <taxon>Actinomycetota</taxon>
        <taxon>Actinomycetes</taxon>
        <taxon>Streptosporangiales</taxon>
        <taxon>Streptosporangiaceae</taxon>
        <taxon>Streptosporangium</taxon>
    </lineage>
</organism>